<dbReference type="EC" id="2.7.4.9" evidence="2 12"/>
<dbReference type="CDD" id="cd01672">
    <property type="entry name" value="TMPK"/>
    <property type="match status" value="1"/>
</dbReference>
<evidence type="ECO:0000256" key="2">
    <source>
        <dbReference type="ARBA" id="ARBA00012980"/>
    </source>
</evidence>
<evidence type="ECO:0000256" key="9">
    <source>
        <dbReference type="ARBA" id="ARBA00029962"/>
    </source>
</evidence>
<dbReference type="GO" id="GO:0005524">
    <property type="term" value="F:ATP binding"/>
    <property type="evidence" value="ECO:0007669"/>
    <property type="project" value="UniProtKB-UniRule"/>
</dbReference>
<sequence>MKLITFEGIEGVGKSTQIQMLNEHINASGFTSTIIREPGSSPFGEDVRNLLLNSDHDISAEAELLLMFASRAELVKTSLQEPNTDYVLCDRFYDASIAYQGYGRELDLDFINQLILNIKCPIPNLTILLDLDPLKGFERKAEDKMDRIESAGIDFFTRVRNGYLTQAKQNTKRIKVIDASQDITSISNQILLHFKNLS</sequence>
<dbReference type="GO" id="GO:0005829">
    <property type="term" value="C:cytosol"/>
    <property type="evidence" value="ECO:0007669"/>
    <property type="project" value="TreeGrafter"/>
</dbReference>
<evidence type="ECO:0000256" key="5">
    <source>
        <dbReference type="ARBA" id="ARBA00022727"/>
    </source>
</evidence>
<protein>
    <recommendedName>
        <fullName evidence="3 12">Thymidylate kinase</fullName>
        <ecNumber evidence="2 12">2.7.4.9</ecNumber>
    </recommendedName>
    <alternativeName>
        <fullName evidence="9 12">dTMP kinase</fullName>
    </alternativeName>
</protein>
<keyword evidence="5 12" id="KW-0545">Nucleotide biosynthesis</keyword>
<dbReference type="GO" id="GO:0006227">
    <property type="term" value="P:dUDP biosynthetic process"/>
    <property type="evidence" value="ECO:0007669"/>
    <property type="project" value="TreeGrafter"/>
</dbReference>
<evidence type="ECO:0000256" key="12">
    <source>
        <dbReference type="HAMAP-Rule" id="MF_00165"/>
    </source>
</evidence>
<dbReference type="GO" id="GO:0006235">
    <property type="term" value="P:dTTP biosynthetic process"/>
    <property type="evidence" value="ECO:0007669"/>
    <property type="project" value="UniProtKB-UniRule"/>
</dbReference>
<evidence type="ECO:0000313" key="15">
    <source>
        <dbReference type="Proteomes" id="UP000705230"/>
    </source>
</evidence>
<evidence type="ECO:0000256" key="6">
    <source>
        <dbReference type="ARBA" id="ARBA00022741"/>
    </source>
</evidence>
<dbReference type="Gene3D" id="3.40.50.300">
    <property type="entry name" value="P-loop containing nucleotide triphosphate hydrolases"/>
    <property type="match status" value="1"/>
</dbReference>
<comment type="caution">
    <text evidence="14">The sequence shown here is derived from an EMBL/GenBank/DDBJ whole genome shotgun (WGS) entry which is preliminary data.</text>
</comment>
<keyword evidence="6 12" id="KW-0547">Nucleotide-binding</keyword>
<dbReference type="Pfam" id="PF02223">
    <property type="entry name" value="Thymidylate_kin"/>
    <property type="match status" value="1"/>
</dbReference>
<evidence type="ECO:0000259" key="13">
    <source>
        <dbReference type="Pfam" id="PF02223"/>
    </source>
</evidence>
<evidence type="ECO:0000256" key="11">
    <source>
        <dbReference type="ARBA" id="ARBA00057735"/>
    </source>
</evidence>
<keyword evidence="8 12" id="KW-0067">ATP-binding</keyword>
<dbReference type="InterPro" id="IPR018094">
    <property type="entry name" value="Thymidylate_kinase"/>
</dbReference>
<keyword evidence="4 12" id="KW-0808">Transferase</keyword>
<comment type="function">
    <text evidence="11 12">Phosphorylation of dTMP to form dTDP in both de novo and salvage pathways of dTTP synthesis.</text>
</comment>
<organism evidence="14 15">
    <name type="scientific">SAR86 cluster bacterium</name>
    <dbReference type="NCBI Taxonomy" id="2030880"/>
    <lineage>
        <taxon>Bacteria</taxon>
        <taxon>Pseudomonadati</taxon>
        <taxon>Pseudomonadota</taxon>
        <taxon>Gammaproteobacteria</taxon>
        <taxon>SAR86 cluster</taxon>
    </lineage>
</organism>
<dbReference type="PANTHER" id="PTHR10344:SF4">
    <property type="entry name" value="UMP-CMP KINASE 2, MITOCHONDRIAL"/>
    <property type="match status" value="1"/>
</dbReference>
<comment type="similarity">
    <text evidence="1 12">Belongs to the thymidylate kinase family.</text>
</comment>
<dbReference type="HAMAP" id="MF_00165">
    <property type="entry name" value="Thymidylate_kinase"/>
    <property type="match status" value="1"/>
</dbReference>
<dbReference type="PANTHER" id="PTHR10344">
    <property type="entry name" value="THYMIDYLATE KINASE"/>
    <property type="match status" value="1"/>
</dbReference>
<dbReference type="FunFam" id="3.40.50.300:FF:000225">
    <property type="entry name" value="Thymidylate kinase"/>
    <property type="match status" value="1"/>
</dbReference>
<reference evidence="14" key="1">
    <citation type="submission" date="2020-10" db="EMBL/GenBank/DDBJ databases">
        <title>Microbiome of the Black Sea water column analyzed by genome centric metagenomics.</title>
        <authorList>
            <person name="Cabello-Yeves P.J."/>
            <person name="Callieri C."/>
            <person name="Picazo A."/>
            <person name="Mehrshad M."/>
            <person name="Haro-Moreno J.M."/>
            <person name="Roda-Garcia J."/>
            <person name="Dzembekova N."/>
            <person name="Slabakova V."/>
            <person name="Slabakova N."/>
            <person name="Moncheva S."/>
            <person name="Rodriguez-Valera F."/>
        </authorList>
    </citation>
    <scope>NUCLEOTIDE SEQUENCE</scope>
    <source>
        <strain evidence="14">BS30m-G43</strain>
    </source>
</reference>
<keyword evidence="7 12" id="KW-0418">Kinase</keyword>
<evidence type="ECO:0000256" key="4">
    <source>
        <dbReference type="ARBA" id="ARBA00022679"/>
    </source>
</evidence>
<evidence type="ECO:0000256" key="7">
    <source>
        <dbReference type="ARBA" id="ARBA00022777"/>
    </source>
</evidence>
<dbReference type="InterPro" id="IPR027417">
    <property type="entry name" value="P-loop_NTPase"/>
</dbReference>
<evidence type="ECO:0000256" key="8">
    <source>
        <dbReference type="ARBA" id="ARBA00022840"/>
    </source>
</evidence>
<dbReference type="SUPFAM" id="SSF52540">
    <property type="entry name" value="P-loop containing nucleoside triphosphate hydrolases"/>
    <property type="match status" value="1"/>
</dbReference>
<dbReference type="NCBIfam" id="TIGR00041">
    <property type="entry name" value="DTMP_kinase"/>
    <property type="match status" value="1"/>
</dbReference>
<dbReference type="GO" id="GO:0004798">
    <property type="term" value="F:dTMP kinase activity"/>
    <property type="evidence" value="ECO:0007669"/>
    <property type="project" value="UniProtKB-UniRule"/>
</dbReference>
<evidence type="ECO:0000256" key="3">
    <source>
        <dbReference type="ARBA" id="ARBA00017144"/>
    </source>
</evidence>
<comment type="catalytic activity">
    <reaction evidence="10 12">
        <text>dTMP + ATP = dTDP + ADP</text>
        <dbReference type="Rhea" id="RHEA:13517"/>
        <dbReference type="ChEBI" id="CHEBI:30616"/>
        <dbReference type="ChEBI" id="CHEBI:58369"/>
        <dbReference type="ChEBI" id="CHEBI:63528"/>
        <dbReference type="ChEBI" id="CHEBI:456216"/>
        <dbReference type="EC" id="2.7.4.9"/>
    </reaction>
</comment>
<gene>
    <name evidence="12 14" type="primary">tmk</name>
    <name evidence="14" type="ORF">ISR29_00690</name>
</gene>
<evidence type="ECO:0000313" key="14">
    <source>
        <dbReference type="EMBL" id="MBL6902703.1"/>
    </source>
</evidence>
<feature type="domain" description="Thymidylate kinase-like" evidence="13">
    <location>
        <begin position="6"/>
        <end position="190"/>
    </location>
</feature>
<dbReference type="InterPro" id="IPR039430">
    <property type="entry name" value="Thymidylate_kin-like_dom"/>
</dbReference>
<accession>A0A937JA65</accession>
<evidence type="ECO:0000256" key="1">
    <source>
        <dbReference type="ARBA" id="ARBA00009776"/>
    </source>
</evidence>
<feature type="binding site" evidence="12">
    <location>
        <begin position="8"/>
        <end position="15"/>
    </location>
    <ligand>
        <name>ATP</name>
        <dbReference type="ChEBI" id="CHEBI:30616"/>
    </ligand>
</feature>
<dbReference type="EMBL" id="JADHSG010000001">
    <property type="protein sequence ID" value="MBL6902703.1"/>
    <property type="molecule type" value="Genomic_DNA"/>
</dbReference>
<dbReference type="Proteomes" id="UP000705230">
    <property type="component" value="Unassembled WGS sequence"/>
</dbReference>
<dbReference type="GO" id="GO:0006233">
    <property type="term" value="P:dTDP biosynthetic process"/>
    <property type="evidence" value="ECO:0007669"/>
    <property type="project" value="InterPro"/>
</dbReference>
<proteinExistence type="inferred from homology"/>
<evidence type="ECO:0000256" key="10">
    <source>
        <dbReference type="ARBA" id="ARBA00048743"/>
    </source>
</evidence>
<name>A0A937JA65_9GAMM</name>
<dbReference type="AlphaFoldDB" id="A0A937JA65"/>